<feature type="region of interest" description="Disordered" evidence="1">
    <location>
        <begin position="60"/>
        <end position="92"/>
    </location>
</feature>
<accession>A0A395MPR3</accession>
<dbReference type="EMBL" id="PXXK01000178">
    <property type="protein sequence ID" value="RFN49403.1"/>
    <property type="molecule type" value="Genomic_DNA"/>
</dbReference>
<protein>
    <submittedName>
        <fullName evidence="2">Global transactivator</fullName>
    </submittedName>
</protein>
<evidence type="ECO:0000256" key="1">
    <source>
        <dbReference type="SAM" id="MobiDB-lite"/>
    </source>
</evidence>
<evidence type="ECO:0000313" key="3">
    <source>
        <dbReference type="Proteomes" id="UP000265631"/>
    </source>
</evidence>
<organism evidence="2 3">
    <name type="scientific">Fusarium flagelliforme</name>
    <dbReference type="NCBI Taxonomy" id="2675880"/>
    <lineage>
        <taxon>Eukaryota</taxon>
        <taxon>Fungi</taxon>
        <taxon>Dikarya</taxon>
        <taxon>Ascomycota</taxon>
        <taxon>Pezizomycotina</taxon>
        <taxon>Sordariomycetes</taxon>
        <taxon>Hypocreomycetidae</taxon>
        <taxon>Hypocreales</taxon>
        <taxon>Nectriaceae</taxon>
        <taxon>Fusarium</taxon>
        <taxon>Fusarium incarnatum-equiseti species complex</taxon>
    </lineage>
</organism>
<gene>
    <name evidence="2" type="ORF">FIE12Z_6298</name>
</gene>
<dbReference type="STRING" id="2594813.A0A395MPR3"/>
<keyword evidence="3" id="KW-1185">Reference proteome</keyword>
<reference evidence="2 3" key="1">
    <citation type="journal article" date="2018" name="PLoS Pathog.">
        <title>Evolution of structural diversity of trichothecenes, a family of toxins produced by plant pathogenic and entomopathogenic fungi.</title>
        <authorList>
            <person name="Proctor R.H."/>
            <person name="McCormick S.P."/>
            <person name="Kim H.S."/>
            <person name="Cardoza R.E."/>
            <person name="Stanley A.M."/>
            <person name="Lindo L."/>
            <person name="Kelly A."/>
            <person name="Brown D.W."/>
            <person name="Lee T."/>
            <person name="Vaughan M.M."/>
            <person name="Alexander N.J."/>
            <person name="Busman M."/>
            <person name="Gutierrez S."/>
        </authorList>
    </citation>
    <scope>NUCLEOTIDE SEQUENCE [LARGE SCALE GENOMIC DNA]</scope>
    <source>
        <strain evidence="2 3">NRRL 13405</strain>
    </source>
</reference>
<proteinExistence type="predicted"/>
<dbReference type="InterPro" id="IPR027417">
    <property type="entry name" value="P-loop_NTPase"/>
</dbReference>
<sequence>MSGNIKDQECVDALAEKLNALLVIAIEAESPKPPEQRLVWDKVLSDGNLDSRSWVVPPRRSNAIAETSQDDKGDRASEAFGSEFTDSDDDSEYQDVLDSQFDEDEFHDYLKALHTRIVAKPRTQPDGDIPSLRPGITLQEHQISAVGKAELAMNSQLKGMILVDPLVTPLSCCQQWMKEIKKFFNDDSMSAFRLARDRANVDDIFRYKIIVTSYRQVSAELGRLRQSPKRIWAYHKGRLP</sequence>
<comment type="caution">
    <text evidence="2">The sequence shown here is derived from an EMBL/GenBank/DDBJ whole genome shotgun (WGS) entry which is preliminary data.</text>
</comment>
<dbReference type="Proteomes" id="UP000265631">
    <property type="component" value="Unassembled WGS sequence"/>
</dbReference>
<evidence type="ECO:0000313" key="2">
    <source>
        <dbReference type="EMBL" id="RFN49403.1"/>
    </source>
</evidence>
<name>A0A395MPR3_9HYPO</name>
<dbReference type="AlphaFoldDB" id="A0A395MPR3"/>
<dbReference type="SUPFAM" id="SSF52540">
    <property type="entry name" value="P-loop containing nucleoside triphosphate hydrolases"/>
    <property type="match status" value="1"/>
</dbReference>
<dbReference type="Gene3D" id="3.40.50.10810">
    <property type="entry name" value="Tandem AAA-ATPase domain"/>
    <property type="match status" value="1"/>
</dbReference>
<dbReference type="InterPro" id="IPR038718">
    <property type="entry name" value="SNF2-like_sf"/>
</dbReference>